<evidence type="ECO:0000256" key="6">
    <source>
        <dbReference type="SAM" id="MobiDB-lite"/>
    </source>
</evidence>
<dbReference type="EMBL" id="ATMH01008721">
    <property type="protein sequence ID" value="EPY21040.1"/>
    <property type="molecule type" value="Genomic_DNA"/>
</dbReference>
<protein>
    <submittedName>
        <fullName evidence="10">Transcription elongation factor S-II</fullName>
    </submittedName>
</protein>
<dbReference type="PROSITE" id="PS51133">
    <property type="entry name" value="ZF_TFIIS_2"/>
    <property type="match status" value="1"/>
</dbReference>
<dbReference type="GO" id="GO:0005666">
    <property type="term" value="C:RNA polymerase III complex"/>
    <property type="evidence" value="ECO:0007669"/>
    <property type="project" value="TreeGrafter"/>
</dbReference>
<evidence type="ECO:0000256" key="1">
    <source>
        <dbReference type="ARBA" id="ARBA00022723"/>
    </source>
</evidence>
<feature type="domain" description="TFIIS central" evidence="9">
    <location>
        <begin position="309"/>
        <end position="421"/>
    </location>
</feature>
<dbReference type="InterPro" id="IPR001222">
    <property type="entry name" value="Znf_TFIIS"/>
</dbReference>
<dbReference type="InterPro" id="IPR012164">
    <property type="entry name" value="Rpa12/Rpb9/Rpc10/TFS"/>
</dbReference>
<dbReference type="GO" id="GO:0003676">
    <property type="term" value="F:nucleic acid binding"/>
    <property type="evidence" value="ECO:0007669"/>
    <property type="project" value="InterPro"/>
</dbReference>
<dbReference type="SUPFAM" id="SSF47676">
    <property type="entry name" value="Conserved domain common to transcription factors TFIIS, elongin A, CRSP70"/>
    <property type="match status" value="1"/>
</dbReference>
<keyword evidence="10" id="KW-0648">Protein biosynthesis</keyword>
<evidence type="ECO:0000259" key="9">
    <source>
        <dbReference type="PROSITE" id="PS51321"/>
    </source>
</evidence>
<dbReference type="GO" id="GO:0003746">
    <property type="term" value="F:translation elongation factor activity"/>
    <property type="evidence" value="ECO:0007669"/>
    <property type="project" value="UniProtKB-KW"/>
</dbReference>
<dbReference type="SMART" id="SM00440">
    <property type="entry name" value="ZnF_C2C2"/>
    <property type="match status" value="1"/>
</dbReference>
<gene>
    <name evidence="10" type="ORF">STCU_08721</name>
</gene>
<proteinExistence type="predicted"/>
<dbReference type="CDD" id="cd05162">
    <property type="entry name" value="PWWP"/>
    <property type="match status" value="1"/>
</dbReference>
<keyword evidence="5" id="KW-0539">Nucleus</keyword>
<dbReference type="GO" id="GO:0006386">
    <property type="term" value="P:termination of RNA polymerase III transcription"/>
    <property type="evidence" value="ECO:0007669"/>
    <property type="project" value="TreeGrafter"/>
</dbReference>
<dbReference type="CDD" id="cd13749">
    <property type="entry name" value="Zn-ribbon_TFIIS"/>
    <property type="match status" value="1"/>
</dbReference>
<keyword evidence="11" id="KW-1185">Reference proteome</keyword>
<dbReference type="PANTHER" id="PTHR11239:SF12">
    <property type="entry name" value="DNA-DIRECTED RNA POLYMERASE III SUBUNIT RPC10"/>
    <property type="match status" value="1"/>
</dbReference>
<evidence type="ECO:0000259" key="8">
    <source>
        <dbReference type="PROSITE" id="PS51319"/>
    </source>
</evidence>
<feature type="domain" description="TFIIS-type" evidence="7">
    <location>
        <begin position="425"/>
        <end position="465"/>
    </location>
</feature>
<comment type="subcellular location">
    <subcellularLocation>
        <location evidence="5">Nucleus</location>
    </subcellularLocation>
</comment>
<dbReference type="InterPro" id="IPR000313">
    <property type="entry name" value="PWWP_dom"/>
</dbReference>
<keyword evidence="2 4" id="KW-0863">Zinc-finger</keyword>
<reference evidence="10 11" key="1">
    <citation type="journal article" date="2013" name="PLoS ONE">
        <title>Predicting the Proteins of Angomonas deanei, Strigomonas culicis and Their Respective Endosymbionts Reveals New Aspects of the Trypanosomatidae Family.</title>
        <authorList>
            <person name="Motta M.C."/>
            <person name="Martins A.C."/>
            <person name="de Souza S.S."/>
            <person name="Catta-Preta C.M."/>
            <person name="Silva R."/>
            <person name="Klein C.C."/>
            <person name="de Almeida L.G."/>
            <person name="de Lima Cunha O."/>
            <person name="Ciapina L.P."/>
            <person name="Brocchi M."/>
            <person name="Colabardini A.C."/>
            <person name="de Araujo Lima B."/>
            <person name="Machado C.R."/>
            <person name="de Almeida Soares C.M."/>
            <person name="Probst C.M."/>
            <person name="de Menezes C.B."/>
            <person name="Thompson C.E."/>
            <person name="Bartholomeu D.C."/>
            <person name="Gradia D.F."/>
            <person name="Pavoni D.P."/>
            <person name="Grisard E.C."/>
            <person name="Fantinatti-Garboggini F."/>
            <person name="Marchini F.K."/>
            <person name="Rodrigues-Luiz G.F."/>
            <person name="Wagner G."/>
            <person name="Goldman G.H."/>
            <person name="Fietto J.L."/>
            <person name="Elias M.C."/>
            <person name="Goldman M.H."/>
            <person name="Sagot M.F."/>
            <person name="Pereira M."/>
            <person name="Stoco P.H."/>
            <person name="de Mendonca-Neto R.P."/>
            <person name="Teixeira S.M."/>
            <person name="Maciel T.E."/>
            <person name="de Oliveira Mendes T.A."/>
            <person name="Urmenyi T.P."/>
            <person name="de Souza W."/>
            <person name="Schenkman S."/>
            <person name="de Vasconcelos A.T."/>
        </authorList>
    </citation>
    <scope>NUCLEOTIDE SEQUENCE [LARGE SCALE GENOMIC DNA]</scope>
</reference>
<keyword evidence="1" id="KW-0479">Metal-binding</keyword>
<evidence type="ECO:0000313" key="10">
    <source>
        <dbReference type="EMBL" id="EPY21040.1"/>
    </source>
</evidence>
<dbReference type="InterPro" id="IPR003618">
    <property type="entry name" value="TFIIS_cen_dom"/>
</dbReference>
<dbReference type="OrthoDB" id="44867at2759"/>
<evidence type="ECO:0000256" key="3">
    <source>
        <dbReference type="ARBA" id="ARBA00022833"/>
    </source>
</evidence>
<comment type="caution">
    <text evidence="10">The sequence shown here is derived from an EMBL/GenBank/DDBJ whole genome shotgun (WGS) entry which is preliminary data.</text>
</comment>
<evidence type="ECO:0000256" key="5">
    <source>
        <dbReference type="PROSITE-ProRule" id="PRU00649"/>
    </source>
</evidence>
<evidence type="ECO:0000259" key="7">
    <source>
        <dbReference type="PROSITE" id="PS51133"/>
    </source>
</evidence>
<dbReference type="InterPro" id="IPR035441">
    <property type="entry name" value="TFIIS/LEDGF_dom_sf"/>
</dbReference>
<accession>S9VD76</accession>
<dbReference type="Gene3D" id="1.20.930.10">
    <property type="entry name" value="Conserved domain common to transcription factors TFIIS, elongin A, CRSP70"/>
    <property type="match status" value="1"/>
</dbReference>
<feature type="domain" description="TFIIS N-terminal" evidence="8">
    <location>
        <begin position="148"/>
        <end position="225"/>
    </location>
</feature>
<dbReference type="SUPFAM" id="SSF57783">
    <property type="entry name" value="Zinc beta-ribbon"/>
    <property type="match status" value="1"/>
</dbReference>
<dbReference type="Pfam" id="PF01096">
    <property type="entry name" value="Zn_ribbon_TFIIS"/>
    <property type="match status" value="1"/>
</dbReference>
<dbReference type="Proteomes" id="UP000015354">
    <property type="component" value="Unassembled WGS sequence"/>
</dbReference>
<dbReference type="PROSITE" id="PS51321">
    <property type="entry name" value="TFIIS_CENTRAL"/>
    <property type="match status" value="1"/>
</dbReference>
<evidence type="ECO:0000256" key="4">
    <source>
        <dbReference type="PROSITE-ProRule" id="PRU00472"/>
    </source>
</evidence>
<organism evidence="10 11">
    <name type="scientific">Strigomonas culicis</name>
    <dbReference type="NCBI Taxonomy" id="28005"/>
    <lineage>
        <taxon>Eukaryota</taxon>
        <taxon>Discoba</taxon>
        <taxon>Euglenozoa</taxon>
        <taxon>Kinetoplastea</taxon>
        <taxon>Metakinetoplastina</taxon>
        <taxon>Trypanosomatida</taxon>
        <taxon>Trypanosomatidae</taxon>
        <taxon>Strigomonadinae</taxon>
        <taxon>Strigomonas</taxon>
    </lineage>
</organism>
<sequence length="467" mass="51749">MTYEPGDRVWILMEGYTDWWPARVAADAELPGPRSSNCDLTVFFYPGSTTESSVYELNTRSQAEQICFFETSSEKAVTKDTDLLQAITNAAADETANPLKLTKTLPSTNGASSAAALEHRRMQKRPRTHTPAAEGSGPHSGAPQLSVATLSDIAQEIQRAVAAGDVPTLRLQLRRLDGVDVMPSDLNASKIGVAVGSVCGSEACRPLWPLCRALVAMWARNLPQETIQALQRLREGDPLKRKMQACLAVQVGPNFVHSPMTTDLASPTQPSFHSPNQASPLSKQLWESTNYGSPTLTPLGSGSAFSPTVRKAPMSKFFERLCLHLNSPNSSTPVSNEQIEKVATELRTAVVSSDDRMTLLSRLQNPELSFVRENLLSERWTAQQYLAQPDDVFVTEKEKEKEKQRVDEKLKAADRAKNAFVNKTNFFECKNCGKRECHFYEQQTRGADEPTTKFITCLLCDYSWKEE</sequence>
<dbReference type="Pfam" id="PF00855">
    <property type="entry name" value="PWWP"/>
    <property type="match status" value="1"/>
</dbReference>
<dbReference type="Gene3D" id="2.20.25.10">
    <property type="match status" value="1"/>
</dbReference>
<dbReference type="PANTHER" id="PTHR11239">
    <property type="entry name" value="DNA-DIRECTED RNA POLYMERASE"/>
    <property type="match status" value="1"/>
</dbReference>
<dbReference type="PROSITE" id="PS51319">
    <property type="entry name" value="TFIIS_N"/>
    <property type="match status" value="1"/>
</dbReference>
<evidence type="ECO:0000256" key="2">
    <source>
        <dbReference type="ARBA" id="ARBA00022771"/>
    </source>
</evidence>
<dbReference type="InterPro" id="IPR017923">
    <property type="entry name" value="TFIIS_N"/>
</dbReference>
<dbReference type="GO" id="GO:0008270">
    <property type="term" value="F:zinc ion binding"/>
    <property type="evidence" value="ECO:0007669"/>
    <property type="project" value="UniProtKB-KW"/>
</dbReference>
<dbReference type="Gene3D" id="2.30.30.140">
    <property type="match status" value="1"/>
</dbReference>
<evidence type="ECO:0000313" key="11">
    <source>
        <dbReference type="Proteomes" id="UP000015354"/>
    </source>
</evidence>
<dbReference type="AlphaFoldDB" id="S9VD76"/>
<dbReference type="GO" id="GO:0003899">
    <property type="term" value="F:DNA-directed RNA polymerase activity"/>
    <property type="evidence" value="ECO:0007669"/>
    <property type="project" value="InterPro"/>
</dbReference>
<keyword evidence="3" id="KW-0862">Zinc</keyword>
<feature type="region of interest" description="Disordered" evidence="6">
    <location>
        <begin position="98"/>
        <end position="144"/>
    </location>
</feature>
<keyword evidence="10" id="KW-0251">Elongation factor</keyword>
<dbReference type="SUPFAM" id="SSF63748">
    <property type="entry name" value="Tudor/PWWP/MBT"/>
    <property type="match status" value="1"/>
</dbReference>
<name>S9VD76_9TRYP</name>